<geneLocation type="plasmid" evidence="1 2">
    <name>pAMEDUM8_300</name>
</geneLocation>
<dbReference type="AlphaFoldDB" id="A0AAC9AEJ4"/>
<dbReference type="EMBL" id="CP013929">
    <property type="protein sequence ID" value="AMJ80904.1"/>
    <property type="molecule type" value="Genomic_DNA"/>
</dbReference>
<proteinExistence type="predicted"/>
<evidence type="ECO:0000313" key="2">
    <source>
        <dbReference type="Proteomes" id="UP000061468"/>
    </source>
</evidence>
<dbReference type="RefSeq" id="WP_015068726.1">
    <property type="nucleotide sequence ID" value="NZ_CP013929.1"/>
</dbReference>
<accession>A0AAC9AEJ4</accession>
<evidence type="ECO:0000313" key="1">
    <source>
        <dbReference type="EMBL" id="AMJ80904.1"/>
    </source>
</evidence>
<name>A0AAC9AEJ4_9ALTE</name>
<organism evidence="1 2">
    <name type="scientific">Alteromonas mediterranea</name>
    <dbReference type="NCBI Taxonomy" id="314275"/>
    <lineage>
        <taxon>Bacteria</taxon>
        <taxon>Pseudomonadati</taxon>
        <taxon>Pseudomonadota</taxon>
        <taxon>Gammaproteobacteria</taxon>
        <taxon>Alteromonadales</taxon>
        <taxon>Alteromonadaceae</taxon>
        <taxon>Alteromonas/Salinimonas group</taxon>
        <taxon>Alteromonas</taxon>
    </lineage>
</organism>
<protein>
    <submittedName>
        <fullName evidence="1">Uncharacterized protein</fullName>
    </submittedName>
</protein>
<reference evidence="1 2" key="1">
    <citation type="submission" date="2015-12" db="EMBL/GenBank/DDBJ databases">
        <title>Intraspecies pangenome expansion in the marine bacterium Alteromonas.</title>
        <authorList>
            <person name="Lopez-Perez M."/>
            <person name="Rodriguez-Valera F."/>
        </authorList>
    </citation>
    <scope>NUCLEOTIDE SEQUENCE [LARGE SCALE GENOMIC DNA]</scope>
    <source>
        <strain evidence="1 2">UM8</strain>
        <plasmid evidence="1 2">pAMEDUM8_300</plasmid>
    </source>
</reference>
<keyword evidence="1" id="KW-0614">Plasmid</keyword>
<gene>
    <name evidence="1" type="ORF">AV942_21230</name>
</gene>
<dbReference type="Proteomes" id="UP000061468">
    <property type="component" value="Plasmid pAMEDUM8_300"/>
</dbReference>
<sequence length="263" mass="29852">MANQAKRVSDFLLRELKIDEGFSESKKTTIRTSSQQTSFIIAVQNAMHSGASFNDAVSLIIDWAMIASQPSSMNTISEIRILDLFEYHSVPGVHINKVLQLLDIHPRSSNAICDPALFSESLSSSEVEKIVKFFGAQSSYITGESRYYYHVPRLESAELITRYLSVQTDTYENLQPHETLTIYKNKDWPSIGVIIFLERELHIEGFFRITTNHCLGYSLENSDSILEQNNDVLQSKWIRNRVASISGDSFNRLLMGDMMVLPS</sequence>